<organism evidence="2 3">
    <name type="scientific">Periconia macrospinosa</name>
    <dbReference type="NCBI Taxonomy" id="97972"/>
    <lineage>
        <taxon>Eukaryota</taxon>
        <taxon>Fungi</taxon>
        <taxon>Dikarya</taxon>
        <taxon>Ascomycota</taxon>
        <taxon>Pezizomycotina</taxon>
        <taxon>Dothideomycetes</taxon>
        <taxon>Pleosporomycetidae</taxon>
        <taxon>Pleosporales</taxon>
        <taxon>Massarineae</taxon>
        <taxon>Periconiaceae</taxon>
        <taxon>Periconia</taxon>
    </lineage>
</organism>
<keyword evidence="1" id="KW-1133">Transmembrane helix</keyword>
<evidence type="ECO:0000313" key="3">
    <source>
        <dbReference type="Proteomes" id="UP000244855"/>
    </source>
</evidence>
<evidence type="ECO:0000313" key="2">
    <source>
        <dbReference type="EMBL" id="PVI07178.1"/>
    </source>
</evidence>
<evidence type="ECO:0000256" key="1">
    <source>
        <dbReference type="SAM" id="Phobius"/>
    </source>
</evidence>
<sequence length="69" mass="8151">MELVAVEWICRDEEVDILRDGSQHQISKSPFLSFLNFFSFFFFLFFCSILFLPWESLGLAYSFLEIGVK</sequence>
<name>A0A2V1E988_9PLEO</name>
<dbReference type="AlphaFoldDB" id="A0A2V1E988"/>
<accession>A0A2V1E988</accession>
<reference evidence="2 3" key="1">
    <citation type="journal article" date="2018" name="Sci. Rep.">
        <title>Comparative genomics provides insights into the lifestyle and reveals functional heterogeneity of dark septate endophytic fungi.</title>
        <authorList>
            <person name="Knapp D.G."/>
            <person name="Nemeth J.B."/>
            <person name="Barry K."/>
            <person name="Hainaut M."/>
            <person name="Henrissat B."/>
            <person name="Johnson J."/>
            <person name="Kuo A."/>
            <person name="Lim J.H.P."/>
            <person name="Lipzen A."/>
            <person name="Nolan M."/>
            <person name="Ohm R.A."/>
            <person name="Tamas L."/>
            <person name="Grigoriev I.V."/>
            <person name="Spatafora J.W."/>
            <person name="Nagy L.G."/>
            <person name="Kovacs G.M."/>
        </authorList>
    </citation>
    <scope>NUCLEOTIDE SEQUENCE [LARGE SCALE GENOMIC DNA]</scope>
    <source>
        <strain evidence="2 3">DSE2036</strain>
    </source>
</reference>
<protein>
    <submittedName>
        <fullName evidence="2">Uncharacterized protein</fullName>
    </submittedName>
</protein>
<proteinExistence type="predicted"/>
<feature type="transmembrane region" description="Helical" evidence="1">
    <location>
        <begin position="31"/>
        <end position="54"/>
    </location>
</feature>
<keyword evidence="3" id="KW-1185">Reference proteome</keyword>
<dbReference type="Proteomes" id="UP000244855">
    <property type="component" value="Unassembled WGS sequence"/>
</dbReference>
<gene>
    <name evidence="2" type="ORF">DM02DRAFT_355491</name>
</gene>
<keyword evidence="1" id="KW-0812">Transmembrane</keyword>
<dbReference type="EMBL" id="KZ805305">
    <property type="protein sequence ID" value="PVI07178.1"/>
    <property type="molecule type" value="Genomic_DNA"/>
</dbReference>
<keyword evidence="1" id="KW-0472">Membrane</keyword>